<comment type="caution">
    <text evidence="2">The sequence shown here is derived from an EMBL/GenBank/DDBJ whole genome shotgun (WGS) entry which is preliminary data.</text>
</comment>
<keyword evidence="1" id="KW-0732">Signal</keyword>
<dbReference type="AlphaFoldDB" id="A0A1F6WWT2"/>
<evidence type="ECO:0000256" key="1">
    <source>
        <dbReference type="SAM" id="SignalP"/>
    </source>
</evidence>
<dbReference type="STRING" id="1801774.A3A05_01985"/>
<dbReference type="Proteomes" id="UP000176187">
    <property type="component" value="Unassembled WGS sequence"/>
</dbReference>
<proteinExistence type="predicted"/>
<evidence type="ECO:0000313" key="3">
    <source>
        <dbReference type="Proteomes" id="UP000176187"/>
    </source>
</evidence>
<accession>A0A1F6WWT2</accession>
<name>A0A1F6WWT2_9BACT</name>
<evidence type="ECO:0008006" key="4">
    <source>
        <dbReference type="Google" id="ProtNLM"/>
    </source>
</evidence>
<dbReference type="EMBL" id="MFUY01000009">
    <property type="protein sequence ID" value="OGI86332.1"/>
    <property type="molecule type" value="Genomic_DNA"/>
</dbReference>
<organism evidence="2 3">
    <name type="scientific">Candidatus Nomurabacteria bacterium RIFCSPLOWO2_01_FULL_41_12</name>
    <dbReference type="NCBI Taxonomy" id="1801774"/>
    <lineage>
        <taxon>Bacteria</taxon>
        <taxon>Candidatus Nomuraibacteriota</taxon>
    </lineage>
</organism>
<feature type="signal peptide" evidence="1">
    <location>
        <begin position="1"/>
        <end position="18"/>
    </location>
</feature>
<evidence type="ECO:0000313" key="2">
    <source>
        <dbReference type="EMBL" id="OGI86332.1"/>
    </source>
</evidence>
<feature type="chain" id="PRO_5009527381" description="Lipoprotein" evidence="1">
    <location>
        <begin position="19"/>
        <end position="151"/>
    </location>
</feature>
<reference evidence="2 3" key="1">
    <citation type="journal article" date="2016" name="Nat. Commun.">
        <title>Thousands of microbial genomes shed light on interconnected biogeochemical processes in an aquifer system.</title>
        <authorList>
            <person name="Anantharaman K."/>
            <person name="Brown C.T."/>
            <person name="Hug L.A."/>
            <person name="Sharon I."/>
            <person name="Castelle C.J."/>
            <person name="Probst A.J."/>
            <person name="Thomas B.C."/>
            <person name="Singh A."/>
            <person name="Wilkins M.J."/>
            <person name="Karaoz U."/>
            <person name="Brodie E.L."/>
            <person name="Williams K.H."/>
            <person name="Hubbard S.S."/>
            <person name="Banfield J.F."/>
        </authorList>
    </citation>
    <scope>NUCLEOTIDE SEQUENCE [LARGE SCALE GENOMIC DNA]</scope>
</reference>
<protein>
    <recommendedName>
        <fullName evidence="4">Lipoprotein</fullName>
    </recommendedName>
</protein>
<gene>
    <name evidence="2" type="ORF">A3A05_01985</name>
</gene>
<sequence>MMRTTATMLTLLVLLLCAAGCGNKIDSKLSELTDKPRATTVESAKALYDEVNELIRWTADPKNEEKMTPAQLAWAQALRNQRRDEGLALVKEKAVSGVVGILGGIGIDVGSIDAGKARDWFLGFDEPRFLKYACIDAEGGVLRKGEPGCPP</sequence>